<dbReference type="Gene3D" id="1.20.144.10">
    <property type="entry name" value="Phosphatidic acid phosphatase type 2/haloperoxidase"/>
    <property type="match status" value="1"/>
</dbReference>
<evidence type="ECO:0000259" key="3">
    <source>
        <dbReference type="Pfam" id="PF01569"/>
    </source>
</evidence>
<accession>A0ABP9J650</accession>
<reference evidence="5" key="1">
    <citation type="journal article" date="2019" name="Int. J. Syst. Evol. Microbiol.">
        <title>The Global Catalogue of Microorganisms (GCM) 10K type strain sequencing project: providing services to taxonomists for standard genome sequencing and annotation.</title>
        <authorList>
            <consortium name="The Broad Institute Genomics Platform"/>
            <consortium name="The Broad Institute Genome Sequencing Center for Infectious Disease"/>
            <person name="Wu L."/>
            <person name="Ma J."/>
        </authorList>
    </citation>
    <scope>NUCLEOTIDE SEQUENCE [LARGE SCALE GENOMIC DNA]</scope>
    <source>
        <strain evidence="5">JCM 17687</strain>
    </source>
</reference>
<feature type="compositionally biased region" description="Basic and acidic residues" evidence="1">
    <location>
        <begin position="272"/>
        <end position="284"/>
    </location>
</feature>
<organism evidence="4 5">
    <name type="scientific">Terrabacter aeriphilus</name>
    <dbReference type="NCBI Taxonomy" id="515662"/>
    <lineage>
        <taxon>Bacteria</taxon>
        <taxon>Bacillati</taxon>
        <taxon>Actinomycetota</taxon>
        <taxon>Actinomycetes</taxon>
        <taxon>Micrococcales</taxon>
        <taxon>Intrasporangiaceae</taxon>
        <taxon>Terrabacter</taxon>
    </lineage>
</organism>
<comment type="caution">
    <text evidence="4">The sequence shown here is derived from an EMBL/GenBank/DDBJ whole genome shotgun (WGS) entry which is preliminary data.</text>
</comment>
<protein>
    <recommendedName>
        <fullName evidence="3">Phosphatidic acid phosphatase type 2/haloperoxidase domain-containing protein</fullName>
    </recommendedName>
</protein>
<keyword evidence="2" id="KW-0472">Membrane</keyword>
<feature type="transmembrane region" description="Helical" evidence="2">
    <location>
        <begin position="239"/>
        <end position="260"/>
    </location>
</feature>
<dbReference type="Proteomes" id="UP001500427">
    <property type="component" value="Unassembled WGS sequence"/>
</dbReference>
<name>A0ABP9J650_9MICO</name>
<proteinExistence type="predicted"/>
<feature type="transmembrane region" description="Helical" evidence="2">
    <location>
        <begin position="209"/>
        <end position="227"/>
    </location>
</feature>
<evidence type="ECO:0000313" key="5">
    <source>
        <dbReference type="Proteomes" id="UP001500427"/>
    </source>
</evidence>
<feature type="transmembrane region" description="Helical" evidence="2">
    <location>
        <begin position="180"/>
        <end position="202"/>
    </location>
</feature>
<dbReference type="InterPro" id="IPR000326">
    <property type="entry name" value="PAP2/HPO"/>
</dbReference>
<dbReference type="Pfam" id="PF01569">
    <property type="entry name" value="PAP2"/>
    <property type="match status" value="1"/>
</dbReference>
<feature type="transmembrane region" description="Helical" evidence="2">
    <location>
        <begin position="6"/>
        <end position="23"/>
    </location>
</feature>
<keyword evidence="2" id="KW-0812">Transmembrane</keyword>
<feature type="transmembrane region" description="Helical" evidence="2">
    <location>
        <begin position="56"/>
        <end position="77"/>
    </location>
</feature>
<feature type="region of interest" description="Disordered" evidence="1">
    <location>
        <begin position="271"/>
        <end position="290"/>
    </location>
</feature>
<sequence>MNAVMGLGVGLLLVASAVGVVLIRTAERWRAPAAVARIGQRWSVVARTGVEQVGRVSTAAVVLFAGVGLTIAVLWAVGWPIKLTEKHFDVPVFEWFQAQHETAAAWWSRSWRLLTNIGGLSQTQFLTVAGALVLAVCWRARRWWVPVLVLPVAYVLEKTLQDLLKLVVDRGHPPTTLGSFPSGGCARVVLIYGLIVFLVLRWRSPGRRWWAAGWSFVGLCAVIQAYARTFNLEHWITDVFAGLLFGGLLLATMVGVVHVLDRDVPGGAGRITGERASRDDERRVSAPVAR</sequence>
<evidence type="ECO:0000256" key="1">
    <source>
        <dbReference type="SAM" id="MobiDB-lite"/>
    </source>
</evidence>
<gene>
    <name evidence="4" type="ORF">GCM10023258_11660</name>
</gene>
<dbReference type="EMBL" id="BAABIW010000009">
    <property type="protein sequence ID" value="GAA5021885.1"/>
    <property type="molecule type" value="Genomic_DNA"/>
</dbReference>
<keyword evidence="5" id="KW-1185">Reference proteome</keyword>
<feature type="transmembrane region" description="Helical" evidence="2">
    <location>
        <begin position="143"/>
        <end position="160"/>
    </location>
</feature>
<feature type="domain" description="Phosphatidic acid phosphatase type 2/haloperoxidase" evidence="3">
    <location>
        <begin position="177"/>
        <end position="256"/>
    </location>
</feature>
<evidence type="ECO:0000256" key="2">
    <source>
        <dbReference type="SAM" id="Phobius"/>
    </source>
</evidence>
<evidence type="ECO:0000313" key="4">
    <source>
        <dbReference type="EMBL" id="GAA5021885.1"/>
    </source>
</evidence>
<feature type="transmembrane region" description="Helical" evidence="2">
    <location>
        <begin position="117"/>
        <end position="136"/>
    </location>
</feature>
<dbReference type="SUPFAM" id="SSF48317">
    <property type="entry name" value="Acid phosphatase/Vanadium-dependent haloperoxidase"/>
    <property type="match status" value="1"/>
</dbReference>
<keyword evidence="2" id="KW-1133">Transmembrane helix</keyword>
<dbReference type="InterPro" id="IPR036938">
    <property type="entry name" value="PAP2/HPO_sf"/>
</dbReference>